<dbReference type="InterPro" id="IPR009057">
    <property type="entry name" value="Homeodomain-like_sf"/>
</dbReference>
<dbReference type="CDD" id="cd02208">
    <property type="entry name" value="cupin_RmlC-like"/>
    <property type="match status" value="1"/>
</dbReference>
<comment type="caution">
    <text evidence="5">The sequence shown here is derived from an EMBL/GenBank/DDBJ whole genome shotgun (WGS) entry which is preliminary data.</text>
</comment>
<dbReference type="RefSeq" id="WP_377602028.1">
    <property type="nucleotide sequence ID" value="NZ_JBHUME010000007.1"/>
</dbReference>
<dbReference type="Gene3D" id="2.60.120.10">
    <property type="entry name" value="Jelly Rolls"/>
    <property type="match status" value="1"/>
</dbReference>
<dbReference type="Pfam" id="PF02311">
    <property type="entry name" value="AraC_binding"/>
    <property type="match status" value="1"/>
</dbReference>
<dbReference type="SUPFAM" id="SSF51215">
    <property type="entry name" value="Regulatory protein AraC"/>
    <property type="match status" value="1"/>
</dbReference>
<dbReference type="SMART" id="SM00342">
    <property type="entry name" value="HTH_ARAC"/>
    <property type="match status" value="1"/>
</dbReference>
<reference evidence="6" key="1">
    <citation type="journal article" date="2019" name="Int. J. Syst. Evol. Microbiol.">
        <title>The Global Catalogue of Microorganisms (GCM) 10K type strain sequencing project: providing services to taxonomists for standard genome sequencing and annotation.</title>
        <authorList>
            <consortium name="The Broad Institute Genomics Platform"/>
            <consortium name="The Broad Institute Genome Sequencing Center for Infectious Disease"/>
            <person name="Wu L."/>
            <person name="Ma J."/>
        </authorList>
    </citation>
    <scope>NUCLEOTIDE SEQUENCE [LARGE SCALE GENOMIC DNA]</scope>
    <source>
        <strain evidence="6">KCTC 3950</strain>
    </source>
</reference>
<dbReference type="EMBL" id="JBHUME010000007">
    <property type="protein sequence ID" value="MFD2612450.1"/>
    <property type="molecule type" value="Genomic_DNA"/>
</dbReference>
<proteinExistence type="predicted"/>
<dbReference type="Pfam" id="PF12833">
    <property type="entry name" value="HTH_18"/>
    <property type="match status" value="1"/>
</dbReference>
<keyword evidence="3" id="KW-0804">Transcription</keyword>
<keyword evidence="6" id="KW-1185">Reference proteome</keyword>
<dbReference type="InterPro" id="IPR003313">
    <property type="entry name" value="AraC-bd"/>
</dbReference>
<organism evidence="5 6">
    <name type="scientific">Paenibacillus gansuensis</name>
    <dbReference type="NCBI Taxonomy" id="306542"/>
    <lineage>
        <taxon>Bacteria</taxon>
        <taxon>Bacillati</taxon>
        <taxon>Bacillota</taxon>
        <taxon>Bacilli</taxon>
        <taxon>Bacillales</taxon>
        <taxon>Paenibacillaceae</taxon>
        <taxon>Paenibacillus</taxon>
    </lineage>
</organism>
<dbReference type="InterPro" id="IPR037923">
    <property type="entry name" value="HTH-like"/>
</dbReference>
<dbReference type="PANTHER" id="PTHR43280">
    <property type="entry name" value="ARAC-FAMILY TRANSCRIPTIONAL REGULATOR"/>
    <property type="match status" value="1"/>
</dbReference>
<evidence type="ECO:0000256" key="2">
    <source>
        <dbReference type="ARBA" id="ARBA00023125"/>
    </source>
</evidence>
<evidence type="ECO:0000313" key="6">
    <source>
        <dbReference type="Proteomes" id="UP001597541"/>
    </source>
</evidence>
<protein>
    <submittedName>
        <fullName evidence="5">AraC family transcriptional regulator</fullName>
    </submittedName>
</protein>
<accession>A0ABW5PB90</accession>
<evidence type="ECO:0000313" key="5">
    <source>
        <dbReference type="EMBL" id="MFD2612450.1"/>
    </source>
</evidence>
<sequence length="299" mass="34507">MIRYTNLPLSEMDDMLLGTQLQCVYMHLAEQKDRWECELHDHEELELGYIFKGTGRYHIDGTDYEAQAGDLFVIPPRVPHYEVHDPGTPFELLFLMVKHHGDAAKELDQWIRQRQGRHWLSPAERVRSSFLEVYGEIMQQRPGYLSVIDAKLTTVYAALARYSAEADPTPKCASSTWFNAERNEQVLGQIEPYIRQYKGGWPSVEEMAQHFFYHPKYLSQLYKSEKGESLSGLLARIRKERVTELLTGSAEPMEEVAATGGFANIQGLYRWFKKETGMTPLQYRNLHLTAEANAVPFEL</sequence>
<evidence type="ECO:0000256" key="3">
    <source>
        <dbReference type="ARBA" id="ARBA00023163"/>
    </source>
</evidence>
<name>A0ABW5PB90_9BACL</name>
<feature type="domain" description="HTH araC/xylS-type" evidence="4">
    <location>
        <begin position="184"/>
        <end position="286"/>
    </location>
</feature>
<keyword evidence="1" id="KW-0805">Transcription regulation</keyword>
<evidence type="ECO:0000259" key="4">
    <source>
        <dbReference type="PROSITE" id="PS01124"/>
    </source>
</evidence>
<dbReference type="SUPFAM" id="SSF46689">
    <property type="entry name" value="Homeodomain-like"/>
    <property type="match status" value="1"/>
</dbReference>
<dbReference type="InterPro" id="IPR018060">
    <property type="entry name" value="HTH_AraC"/>
</dbReference>
<dbReference type="InterPro" id="IPR014710">
    <property type="entry name" value="RmlC-like_jellyroll"/>
</dbReference>
<dbReference type="Proteomes" id="UP001597541">
    <property type="component" value="Unassembled WGS sequence"/>
</dbReference>
<gene>
    <name evidence="5" type="ORF">ACFSUF_08455</name>
</gene>
<dbReference type="PANTHER" id="PTHR43280:SF2">
    <property type="entry name" value="HTH-TYPE TRANSCRIPTIONAL REGULATOR EXSA"/>
    <property type="match status" value="1"/>
</dbReference>
<dbReference type="Gene3D" id="1.10.10.60">
    <property type="entry name" value="Homeodomain-like"/>
    <property type="match status" value="1"/>
</dbReference>
<evidence type="ECO:0000256" key="1">
    <source>
        <dbReference type="ARBA" id="ARBA00023015"/>
    </source>
</evidence>
<keyword evidence="2" id="KW-0238">DNA-binding</keyword>
<dbReference type="PROSITE" id="PS01124">
    <property type="entry name" value="HTH_ARAC_FAMILY_2"/>
    <property type="match status" value="1"/>
</dbReference>